<dbReference type="Gene3D" id="3.40.630.30">
    <property type="match status" value="2"/>
</dbReference>
<gene>
    <name evidence="1" type="ORF">ENN47_00205</name>
</gene>
<name>A0A7C1CS78_9BACT</name>
<dbReference type="PANTHER" id="PTHR41368:SF1">
    <property type="entry name" value="PROTEIN YGHO"/>
    <property type="match status" value="1"/>
</dbReference>
<sequence>MLKIVKVKSRQERKEFIELPRRLYRDYPLWVPPLSHEIKAVLKSKSSQLLANGPHDFFLAKNGSSAVGRIAVGIEQVMNREKSVEHAYFTLFESVNDKLVAEALLRTAESWAKSKGMKYLKGPVSPTNGDDYRGLLVDNFEDPPTVMLPYNPPYYVDFFEDFDIYLKYLAFRYDLEHVISEREIKFTEIAMDRYGFHVEEADFKRLKEVVADLQKIMEESIPKWEEDVLPPTFEELCDMAKMLRTVADQRMVIIARSGERPIGYFVALPDFSPLIREIDGKLLPFGWYKLLSKRKSLVRVRAAILFVVPDFRNKGVPSAMFLRAYRNIQNMGFKEIEGSSISSINATMIANARRAGGKEYKHYIVYGKSLLKRPLSLSEIYGIAASKFVPKVQQTPETLLQRI</sequence>
<reference evidence="1" key="1">
    <citation type="journal article" date="2020" name="mSystems">
        <title>Genome- and Community-Level Interaction Insights into Carbon Utilization and Element Cycling Functions of Hydrothermarchaeota in Hydrothermal Sediment.</title>
        <authorList>
            <person name="Zhou Z."/>
            <person name="Liu Y."/>
            <person name="Xu W."/>
            <person name="Pan J."/>
            <person name="Luo Z.H."/>
            <person name="Li M."/>
        </authorList>
    </citation>
    <scope>NUCLEOTIDE SEQUENCE [LARGE SCALE GENOMIC DNA]</scope>
    <source>
        <strain evidence="1">SpSt-1179</strain>
    </source>
</reference>
<organism evidence="1">
    <name type="scientific">Mesotoga infera</name>
    <dbReference type="NCBI Taxonomy" id="1236046"/>
    <lineage>
        <taxon>Bacteria</taxon>
        <taxon>Thermotogati</taxon>
        <taxon>Thermotogota</taxon>
        <taxon>Thermotogae</taxon>
        <taxon>Kosmotogales</taxon>
        <taxon>Kosmotogaceae</taxon>
        <taxon>Mesotoga</taxon>
    </lineage>
</organism>
<dbReference type="Proteomes" id="UP000886198">
    <property type="component" value="Unassembled WGS sequence"/>
</dbReference>
<comment type="caution">
    <text evidence="1">The sequence shown here is derived from an EMBL/GenBank/DDBJ whole genome shotgun (WGS) entry which is preliminary data.</text>
</comment>
<dbReference type="PANTHER" id="PTHR41368">
    <property type="entry name" value="PROTEIN YGHO"/>
    <property type="match status" value="1"/>
</dbReference>
<accession>A0A7C1CS78</accession>
<dbReference type="InterPro" id="IPR039968">
    <property type="entry name" value="BcerS-like"/>
</dbReference>
<dbReference type="EMBL" id="DSBT01000008">
    <property type="protein sequence ID" value="HDP76612.1"/>
    <property type="molecule type" value="Genomic_DNA"/>
</dbReference>
<dbReference type="InterPro" id="IPR016181">
    <property type="entry name" value="Acyl_CoA_acyltransferase"/>
</dbReference>
<dbReference type="SUPFAM" id="SSF55729">
    <property type="entry name" value="Acyl-CoA N-acyltransferases (Nat)"/>
    <property type="match status" value="1"/>
</dbReference>
<evidence type="ECO:0000313" key="1">
    <source>
        <dbReference type="EMBL" id="HDP76612.1"/>
    </source>
</evidence>
<dbReference type="AlphaFoldDB" id="A0A7C1CS78"/>
<proteinExistence type="predicted"/>
<evidence type="ECO:0008006" key="2">
    <source>
        <dbReference type="Google" id="ProtNLM"/>
    </source>
</evidence>
<protein>
    <recommendedName>
        <fullName evidence="2">N-acetyltransferase domain-containing protein</fullName>
    </recommendedName>
</protein>